<reference evidence="2" key="2">
    <citation type="submission" date="2022-10" db="EMBL/GenBank/DDBJ databases">
        <authorList>
            <consortium name="ENA_rothamsted_submissions"/>
            <consortium name="culmorum"/>
            <person name="King R."/>
        </authorList>
    </citation>
    <scope>NUCLEOTIDE SEQUENCE</scope>
</reference>
<accession>A0A9P0NEQ0</accession>
<dbReference type="EMBL" id="OU899034">
    <property type="protein sequence ID" value="CAH1713898.1"/>
    <property type="molecule type" value="Genomic_DNA"/>
</dbReference>
<reference evidence="2" key="1">
    <citation type="submission" date="2022-02" db="EMBL/GenBank/DDBJ databases">
        <authorList>
            <person name="King R."/>
        </authorList>
    </citation>
    <scope>NUCLEOTIDE SEQUENCE</scope>
</reference>
<protein>
    <submittedName>
        <fullName evidence="2">Uncharacterized protein</fullName>
    </submittedName>
</protein>
<dbReference type="AlphaFoldDB" id="A0A9P0NEQ0"/>
<evidence type="ECO:0000313" key="3">
    <source>
        <dbReference type="Proteomes" id="UP001154329"/>
    </source>
</evidence>
<gene>
    <name evidence="2" type="ORF">APHIGO_LOCUS2566</name>
</gene>
<dbReference type="Proteomes" id="UP001154329">
    <property type="component" value="Chromosome 1"/>
</dbReference>
<keyword evidence="1" id="KW-0812">Transmembrane</keyword>
<feature type="transmembrane region" description="Helical" evidence="1">
    <location>
        <begin position="25"/>
        <end position="43"/>
    </location>
</feature>
<keyword evidence="1" id="KW-0472">Membrane</keyword>
<evidence type="ECO:0000256" key="1">
    <source>
        <dbReference type="SAM" id="Phobius"/>
    </source>
</evidence>
<organism evidence="2 3">
    <name type="scientific">Aphis gossypii</name>
    <name type="common">Cotton aphid</name>
    <dbReference type="NCBI Taxonomy" id="80765"/>
    <lineage>
        <taxon>Eukaryota</taxon>
        <taxon>Metazoa</taxon>
        <taxon>Ecdysozoa</taxon>
        <taxon>Arthropoda</taxon>
        <taxon>Hexapoda</taxon>
        <taxon>Insecta</taxon>
        <taxon>Pterygota</taxon>
        <taxon>Neoptera</taxon>
        <taxon>Paraneoptera</taxon>
        <taxon>Hemiptera</taxon>
        <taxon>Sternorrhyncha</taxon>
        <taxon>Aphidomorpha</taxon>
        <taxon>Aphidoidea</taxon>
        <taxon>Aphididae</taxon>
        <taxon>Aphidini</taxon>
        <taxon>Aphis</taxon>
        <taxon>Aphis</taxon>
    </lineage>
</organism>
<sequence length="141" mass="16774">MTSNASRTRTLFAVDLSRTRRTRRFIYFALLFSPKQTVFFLYVRKTLSRRRRCCYLQYIGRPAYLLLHIMHIHTHTYCRTIADNGCARRGVIGYMVSHSGRFKFERRADRRGLTLLSTSRPVFFRVPENAPAFQELVRLIY</sequence>
<keyword evidence="1" id="KW-1133">Transmembrane helix</keyword>
<evidence type="ECO:0000313" key="2">
    <source>
        <dbReference type="EMBL" id="CAH1713898.1"/>
    </source>
</evidence>
<proteinExistence type="predicted"/>
<name>A0A9P0NEQ0_APHGO</name>
<keyword evidence="3" id="KW-1185">Reference proteome</keyword>